<organism evidence="3 4">
    <name type="scientific">Emticicia agri</name>
    <dbReference type="NCBI Taxonomy" id="2492393"/>
    <lineage>
        <taxon>Bacteria</taxon>
        <taxon>Pseudomonadati</taxon>
        <taxon>Bacteroidota</taxon>
        <taxon>Cytophagia</taxon>
        <taxon>Cytophagales</taxon>
        <taxon>Leadbetterellaceae</taxon>
        <taxon>Emticicia</taxon>
    </lineage>
</organism>
<dbReference type="InterPro" id="IPR002201">
    <property type="entry name" value="Glyco_trans_9"/>
</dbReference>
<dbReference type="OrthoDB" id="9768048at2"/>
<dbReference type="GO" id="GO:0005829">
    <property type="term" value="C:cytosol"/>
    <property type="evidence" value="ECO:0007669"/>
    <property type="project" value="TreeGrafter"/>
</dbReference>
<dbReference type="PANTHER" id="PTHR30160:SF1">
    <property type="entry name" value="LIPOPOLYSACCHARIDE 1,2-N-ACETYLGLUCOSAMINETRANSFERASE-RELATED"/>
    <property type="match status" value="1"/>
</dbReference>
<dbReference type="PANTHER" id="PTHR30160">
    <property type="entry name" value="TETRAACYLDISACCHARIDE 4'-KINASE-RELATED"/>
    <property type="match status" value="1"/>
</dbReference>
<dbReference type="RefSeq" id="WP_130019479.1">
    <property type="nucleotide sequence ID" value="NZ_SEWF01000003.1"/>
</dbReference>
<evidence type="ECO:0000313" key="4">
    <source>
        <dbReference type="Proteomes" id="UP000293162"/>
    </source>
</evidence>
<name>A0A4Q5M5S7_9BACT</name>
<keyword evidence="1" id="KW-0328">Glycosyltransferase</keyword>
<dbReference type="SUPFAM" id="SSF53756">
    <property type="entry name" value="UDP-Glycosyltransferase/glycogen phosphorylase"/>
    <property type="match status" value="1"/>
</dbReference>
<dbReference type="GO" id="GO:0008713">
    <property type="term" value="F:ADP-heptose-lipopolysaccharide heptosyltransferase activity"/>
    <property type="evidence" value="ECO:0007669"/>
    <property type="project" value="TreeGrafter"/>
</dbReference>
<dbReference type="AlphaFoldDB" id="A0A4Q5M5S7"/>
<evidence type="ECO:0000256" key="2">
    <source>
        <dbReference type="ARBA" id="ARBA00022679"/>
    </source>
</evidence>
<dbReference type="Proteomes" id="UP000293162">
    <property type="component" value="Unassembled WGS sequence"/>
</dbReference>
<dbReference type="GO" id="GO:0009244">
    <property type="term" value="P:lipopolysaccharide core region biosynthetic process"/>
    <property type="evidence" value="ECO:0007669"/>
    <property type="project" value="TreeGrafter"/>
</dbReference>
<dbReference type="InterPro" id="IPR051199">
    <property type="entry name" value="LPS_LOS_Heptosyltrfase"/>
</dbReference>
<dbReference type="CDD" id="cd03789">
    <property type="entry name" value="GT9_LPS_heptosyltransferase"/>
    <property type="match status" value="1"/>
</dbReference>
<dbReference type="EMBL" id="SEWF01000003">
    <property type="protein sequence ID" value="RYU97283.1"/>
    <property type="molecule type" value="Genomic_DNA"/>
</dbReference>
<accession>A0A4Q5M5S7</accession>
<protein>
    <submittedName>
        <fullName evidence="3">Glycosyltransferase family 9 protein</fullName>
    </submittedName>
</protein>
<evidence type="ECO:0000313" key="3">
    <source>
        <dbReference type="EMBL" id="RYU97283.1"/>
    </source>
</evidence>
<keyword evidence="2 3" id="KW-0808">Transferase</keyword>
<comment type="caution">
    <text evidence="3">The sequence shown here is derived from an EMBL/GenBank/DDBJ whole genome shotgun (WGS) entry which is preliminary data.</text>
</comment>
<evidence type="ECO:0000256" key="1">
    <source>
        <dbReference type="ARBA" id="ARBA00022676"/>
    </source>
</evidence>
<dbReference type="Pfam" id="PF01075">
    <property type="entry name" value="Glyco_transf_9"/>
    <property type="match status" value="1"/>
</dbReference>
<proteinExistence type="predicted"/>
<sequence>MKTKFLILRFSSIGDIILTTPVIRCIKLQYPDAEVHFATKKQFRILVESNPYIDKFFLLEEPLASFVKTLQGEDYNYVIDLHNNLRTSIIKFRLGKKSFSYNKLNFEKWLLVNFKINRLPDLHIVDRNLKIVETLGIKNDNQGLDYFIPAEHEVNLETIVENNQPFVAYAIGGQHFTKKLPTDRIIELCSKIDKKIILLGGKEDAAAGEIIEQALGNKIFNACGKFSLHQSASILKQAEYVISHDTGLMHIASALQKRIISIWGNTVPEFGMYPYQTEFKIIENKNLSCRPCSKIGYDKCPKGHFKCMNDLVFQKGDFFEN</sequence>
<keyword evidence="4" id="KW-1185">Reference proteome</keyword>
<dbReference type="Gene3D" id="3.40.50.2000">
    <property type="entry name" value="Glycogen Phosphorylase B"/>
    <property type="match status" value="2"/>
</dbReference>
<reference evidence="3 4" key="1">
    <citation type="submission" date="2019-02" db="EMBL/GenBank/DDBJ databases">
        <title>Bacterial novel species Emticicia sp. 17J42-9 isolated from soil.</title>
        <authorList>
            <person name="Jung H.-Y."/>
        </authorList>
    </citation>
    <scope>NUCLEOTIDE SEQUENCE [LARGE SCALE GENOMIC DNA]</scope>
    <source>
        <strain evidence="3 4">17J42-9</strain>
    </source>
</reference>
<gene>
    <name evidence="3" type="ORF">EWM59_03085</name>
</gene>